<dbReference type="InterPro" id="IPR000330">
    <property type="entry name" value="SNF2_N"/>
</dbReference>
<dbReference type="CDD" id="cd18793">
    <property type="entry name" value="SF2_C_SNF"/>
    <property type="match status" value="1"/>
</dbReference>
<keyword evidence="3" id="KW-0067">ATP-binding</keyword>
<dbReference type="GO" id="GO:0005634">
    <property type="term" value="C:nucleus"/>
    <property type="evidence" value="ECO:0007669"/>
    <property type="project" value="TreeGrafter"/>
</dbReference>
<dbReference type="InterPro" id="IPR049730">
    <property type="entry name" value="SNF2/RAD54-like_C"/>
</dbReference>
<dbReference type="PANTHER" id="PTHR45626:SF51">
    <property type="entry name" value="SNF2-RELATED DOMAIN-CONTAINING PROTEIN"/>
    <property type="match status" value="1"/>
</dbReference>
<feature type="domain" description="Helicase C-terminal" evidence="5">
    <location>
        <begin position="814"/>
        <end position="977"/>
    </location>
</feature>
<reference evidence="7" key="2">
    <citation type="submission" date="2015-01" db="EMBL/GenBank/DDBJ databases">
        <title>Evolutionary Origins and Diversification of the Mycorrhizal Mutualists.</title>
        <authorList>
            <consortium name="DOE Joint Genome Institute"/>
            <consortium name="Mycorrhizal Genomics Consortium"/>
            <person name="Kohler A."/>
            <person name="Kuo A."/>
            <person name="Nagy L.G."/>
            <person name="Floudas D."/>
            <person name="Copeland A."/>
            <person name="Barry K.W."/>
            <person name="Cichocki N."/>
            <person name="Veneault-Fourrey C."/>
            <person name="LaButti K."/>
            <person name="Lindquist E.A."/>
            <person name="Lipzen A."/>
            <person name="Lundell T."/>
            <person name="Morin E."/>
            <person name="Murat C."/>
            <person name="Riley R."/>
            <person name="Ohm R."/>
            <person name="Sun H."/>
            <person name="Tunlid A."/>
            <person name="Henrissat B."/>
            <person name="Grigoriev I.V."/>
            <person name="Hibbett D.S."/>
            <person name="Martin F."/>
        </authorList>
    </citation>
    <scope>NUCLEOTIDE SEQUENCE [LARGE SCALE GENOMIC DNA]</scope>
    <source>
        <strain evidence="7">Zn</strain>
    </source>
</reference>
<feature type="compositionally biased region" description="Polar residues" evidence="4">
    <location>
        <begin position="477"/>
        <end position="497"/>
    </location>
</feature>
<evidence type="ECO:0000259" key="5">
    <source>
        <dbReference type="PROSITE" id="PS51194"/>
    </source>
</evidence>
<feature type="region of interest" description="Disordered" evidence="4">
    <location>
        <begin position="477"/>
        <end position="498"/>
    </location>
</feature>
<dbReference type="GO" id="GO:0005524">
    <property type="term" value="F:ATP binding"/>
    <property type="evidence" value="ECO:0007669"/>
    <property type="project" value="UniProtKB-KW"/>
</dbReference>
<dbReference type="InterPro" id="IPR050628">
    <property type="entry name" value="SNF2_RAD54_helicase_TF"/>
</dbReference>
<accession>A0A0C3DRJ6</accession>
<keyword evidence="2" id="KW-0378">Hydrolase</keyword>
<dbReference type="HOGENOM" id="CLU_003233_1_0_1"/>
<evidence type="ECO:0000256" key="3">
    <source>
        <dbReference type="ARBA" id="ARBA00022840"/>
    </source>
</evidence>
<keyword evidence="7" id="KW-1185">Reference proteome</keyword>
<dbReference type="AlphaFoldDB" id="A0A0C3DRJ6"/>
<feature type="region of interest" description="Disordered" evidence="4">
    <location>
        <begin position="1082"/>
        <end position="1105"/>
    </location>
</feature>
<dbReference type="EMBL" id="KN832872">
    <property type="protein sequence ID" value="KIN04668.1"/>
    <property type="molecule type" value="Genomic_DNA"/>
</dbReference>
<dbReference type="Pfam" id="PF00271">
    <property type="entry name" value="Helicase_C"/>
    <property type="match status" value="1"/>
</dbReference>
<dbReference type="PANTHER" id="PTHR45626">
    <property type="entry name" value="TRANSCRIPTION TERMINATION FACTOR 2-RELATED"/>
    <property type="match status" value="1"/>
</dbReference>
<dbReference type="Pfam" id="PF00176">
    <property type="entry name" value="SNF2-rel_dom"/>
    <property type="match status" value="1"/>
</dbReference>
<dbReference type="Proteomes" id="UP000054321">
    <property type="component" value="Unassembled WGS sequence"/>
</dbReference>
<protein>
    <recommendedName>
        <fullName evidence="5">Helicase C-terminal domain-containing protein</fullName>
    </recommendedName>
</protein>
<evidence type="ECO:0000256" key="1">
    <source>
        <dbReference type="ARBA" id="ARBA00022741"/>
    </source>
</evidence>
<dbReference type="OrthoDB" id="2801544at2759"/>
<dbReference type="SMART" id="SM00487">
    <property type="entry name" value="DEXDc"/>
    <property type="match status" value="1"/>
</dbReference>
<evidence type="ECO:0000313" key="7">
    <source>
        <dbReference type="Proteomes" id="UP000054321"/>
    </source>
</evidence>
<dbReference type="GO" id="GO:0006281">
    <property type="term" value="P:DNA repair"/>
    <property type="evidence" value="ECO:0007669"/>
    <property type="project" value="TreeGrafter"/>
</dbReference>
<dbReference type="InterPro" id="IPR014001">
    <property type="entry name" value="Helicase_ATP-bd"/>
</dbReference>
<dbReference type="GO" id="GO:0008094">
    <property type="term" value="F:ATP-dependent activity, acting on DNA"/>
    <property type="evidence" value="ECO:0007669"/>
    <property type="project" value="TreeGrafter"/>
</dbReference>
<dbReference type="InterPro" id="IPR027417">
    <property type="entry name" value="P-loop_NTPase"/>
</dbReference>
<dbReference type="InterPro" id="IPR001650">
    <property type="entry name" value="Helicase_C-like"/>
</dbReference>
<proteinExistence type="predicted"/>
<organism evidence="6 7">
    <name type="scientific">Oidiodendron maius (strain Zn)</name>
    <dbReference type="NCBI Taxonomy" id="913774"/>
    <lineage>
        <taxon>Eukaryota</taxon>
        <taxon>Fungi</taxon>
        <taxon>Dikarya</taxon>
        <taxon>Ascomycota</taxon>
        <taxon>Pezizomycotina</taxon>
        <taxon>Leotiomycetes</taxon>
        <taxon>Leotiomycetes incertae sedis</taxon>
        <taxon>Myxotrichaceae</taxon>
        <taxon>Oidiodendron</taxon>
    </lineage>
</organism>
<keyword evidence="1" id="KW-0547">Nucleotide-binding</keyword>
<evidence type="ECO:0000256" key="4">
    <source>
        <dbReference type="SAM" id="MobiDB-lite"/>
    </source>
</evidence>
<name>A0A0C3DRJ6_OIDMZ</name>
<evidence type="ECO:0000256" key="2">
    <source>
        <dbReference type="ARBA" id="ARBA00022801"/>
    </source>
</evidence>
<dbReference type="InParanoid" id="A0A0C3DRJ6"/>
<gene>
    <name evidence="6" type="ORF">OIDMADRAFT_39168</name>
</gene>
<dbReference type="STRING" id="913774.A0A0C3DRJ6"/>
<dbReference type="PROSITE" id="PS51194">
    <property type="entry name" value="HELICASE_CTER"/>
    <property type="match status" value="1"/>
</dbReference>
<sequence>MSNLSILKPYRDLHDSGWIRMEFKSNDLNTGQARIYVLPDDVGQCTINRQVRPLRRQMQQLLSQLDISRATWRGYWEDNSRVTHITSSPDTHGNTNTSLFEIFNTLPSPSPNPELVADKYARYAMYDILDSNIKGLTSTLYMYQRRSAAMMLQREAQTSQLLDPTLREMIDQNGNVFYCDPQAGTSLREPRYYDSDKGGILAENMGLGKTLISLALILATKGMAPQIPIEYSVDTAPVRKTTGSLLDMAAACVCRTGTPWMYPFNRNFAQEYELSNCAKAIRRNRAFYNLPPRMRRKQSRITTPKERKVLLTDATIVVVPANLVQQWIQEINKHTEGLKVLNLSCSKDRLPPAEEMAEYDIILFSRQRFDKESQDGSDRNGRRTSTPTACKCPYIGSSRSRNCTCLKEEDIYHSPLKDLHFKRLITDEGHIFGNASKSSITEASTVVQLLRVTSRWIVSGTPTQGLYGTETSIAASENSSISTSPLRENDGNKQIGSSDKARAKQLLNSPTFDDLLQISIEQSRDIYKQERKDLEKLGNIATMYLKVRPWANTADDSEVAQWSRYVMQPRHGSKSHGNIHCLRSTLEGMIVRNRPKDVENDVILPALHQSIVTLDGSLQDKISLNIFSMLIVSNAITSERKDADYFFHPRQRAALDLLVKNLRQASFHWSGFSLEDIKNTTQIAKDFLEKGEVPVSLKDRVLLQEAIQVGESVLANSIKKATSMYHEMPMYIQNEWPEEVRAAWSLDGETRNPTLMGVTMIHSLQKISSNSKEMAAFELSSTSDSMGKMDPALLDLDPTSPLTSTMLVSTSSAKLTYLMQRITEQHETEKILVFYEADNVAYYIAQALECLNIKHLIYAKTLPSDRKSQYVVTFNRTETFRVLLMDISQAAFGLDMSSASRVYFVNPVFSPQVEAQAVKRAHRIGQTKPVFVETLVLKGSIEEIILERRKDMTTEEHKKCKNILNDRKIYNWIRNVQFIPLPGDNGPGPDQMALLDKPELYNPDSDLIMSLASLSSKGKRKASVAFQSDSNTSGTSITTSAKRKAVTFGWGNSLSPTEDLDGTQINSPELRREIVDELEEDDKSYLYSNEHSDPFERFNEAPGSQSATTYRRLFDPTAPDTTLFSSGTLTSSLANNAEHSGVEEAIRHWQPACYPPGSD</sequence>
<dbReference type="SUPFAM" id="SSF52540">
    <property type="entry name" value="P-loop containing nucleoside triphosphate hydrolases"/>
    <property type="match status" value="2"/>
</dbReference>
<dbReference type="Gene3D" id="3.40.50.300">
    <property type="entry name" value="P-loop containing nucleotide triphosphate hydrolases"/>
    <property type="match status" value="2"/>
</dbReference>
<evidence type="ECO:0000313" key="6">
    <source>
        <dbReference type="EMBL" id="KIN04668.1"/>
    </source>
</evidence>
<feature type="compositionally biased region" description="Basic and acidic residues" evidence="4">
    <location>
        <begin position="1090"/>
        <end position="1099"/>
    </location>
</feature>
<dbReference type="GO" id="GO:0016787">
    <property type="term" value="F:hydrolase activity"/>
    <property type="evidence" value="ECO:0007669"/>
    <property type="project" value="UniProtKB-KW"/>
</dbReference>
<reference evidence="6 7" key="1">
    <citation type="submission" date="2014-04" db="EMBL/GenBank/DDBJ databases">
        <authorList>
            <consortium name="DOE Joint Genome Institute"/>
            <person name="Kuo A."/>
            <person name="Martino E."/>
            <person name="Perotto S."/>
            <person name="Kohler A."/>
            <person name="Nagy L.G."/>
            <person name="Floudas D."/>
            <person name="Copeland A."/>
            <person name="Barry K.W."/>
            <person name="Cichocki N."/>
            <person name="Veneault-Fourrey C."/>
            <person name="LaButti K."/>
            <person name="Lindquist E.A."/>
            <person name="Lipzen A."/>
            <person name="Lundell T."/>
            <person name="Morin E."/>
            <person name="Murat C."/>
            <person name="Sun H."/>
            <person name="Tunlid A."/>
            <person name="Henrissat B."/>
            <person name="Grigoriev I.V."/>
            <person name="Hibbett D.S."/>
            <person name="Martin F."/>
            <person name="Nordberg H.P."/>
            <person name="Cantor M.N."/>
            <person name="Hua S.X."/>
        </authorList>
    </citation>
    <scope>NUCLEOTIDE SEQUENCE [LARGE SCALE GENOMIC DNA]</scope>
    <source>
        <strain evidence="6 7">Zn</strain>
    </source>
</reference>